<keyword evidence="2" id="KW-1185">Reference proteome</keyword>
<evidence type="ECO:0000313" key="2">
    <source>
        <dbReference type="Proteomes" id="UP000319143"/>
    </source>
</evidence>
<name>A0A5C6DJ26_9BACT</name>
<protein>
    <submittedName>
        <fullName evidence="1">Uncharacterized protein</fullName>
    </submittedName>
</protein>
<evidence type="ECO:0000313" key="1">
    <source>
        <dbReference type="EMBL" id="TWU36104.1"/>
    </source>
</evidence>
<comment type="caution">
    <text evidence="1">The sequence shown here is derived from an EMBL/GenBank/DDBJ whole genome shotgun (WGS) entry which is preliminary data.</text>
</comment>
<organism evidence="1 2">
    <name type="scientific">Novipirellula artificiosorum</name>
    <dbReference type="NCBI Taxonomy" id="2528016"/>
    <lineage>
        <taxon>Bacteria</taxon>
        <taxon>Pseudomonadati</taxon>
        <taxon>Planctomycetota</taxon>
        <taxon>Planctomycetia</taxon>
        <taxon>Pirellulales</taxon>
        <taxon>Pirellulaceae</taxon>
        <taxon>Novipirellula</taxon>
    </lineage>
</organism>
<dbReference type="AlphaFoldDB" id="A0A5C6DJ26"/>
<sequence length="88" mass="9986">MGVPKSEIDSMQHLLLTVLLFLVGTICLNNDSSAKGDKPPFKIKIRRFDDGVLATVASKDNCFEIELPKSFFEDESESVKISWIDFYR</sequence>
<accession>A0A5C6DJ26</accession>
<dbReference type="Proteomes" id="UP000319143">
    <property type="component" value="Unassembled WGS sequence"/>
</dbReference>
<dbReference type="EMBL" id="SJPV01000006">
    <property type="protein sequence ID" value="TWU36104.1"/>
    <property type="molecule type" value="Genomic_DNA"/>
</dbReference>
<proteinExistence type="predicted"/>
<gene>
    <name evidence="1" type="ORF">Poly41_38570</name>
</gene>
<reference evidence="1 2" key="1">
    <citation type="submission" date="2019-02" db="EMBL/GenBank/DDBJ databases">
        <title>Deep-cultivation of Planctomycetes and their phenomic and genomic characterization uncovers novel biology.</title>
        <authorList>
            <person name="Wiegand S."/>
            <person name="Jogler M."/>
            <person name="Boedeker C."/>
            <person name="Pinto D."/>
            <person name="Vollmers J."/>
            <person name="Rivas-Marin E."/>
            <person name="Kohn T."/>
            <person name="Peeters S.H."/>
            <person name="Heuer A."/>
            <person name="Rast P."/>
            <person name="Oberbeckmann S."/>
            <person name="Bunk B."/>
            <person name="Jeske O."/>
            <person name="Meyerdierks A."/>
            <person name="Storesund J.E."/>
            <person name="Kallscheuer N."/>
            <person name="Luecker S."/>
            <person name="Lage O.M."/>
            <person name="Pohl T."/>
            <person name="Merkel B.J."/>
            <person name="Hornburger P."/>
            <person name="Mueller R.-W."/>
            <person name="Bruemmer F."/>
            <person name="Labrenz M."/>
            <person name="Spormann A.M."/>
            <person name="Op Den Camp H."/>
            <person name="Overmann J."/>
            <person name="Amann R."/>
            <person name="Jetten M.S.M."/>
            <person name="Mascher T."/>
            <person name="Medema M.H."/>
            <person name="Devos D.P."/>
            <person name="Kaster A.-K."/>
            <person name="Ovreas L."/>
            <person name="Rohde M."/>
            <person name="Galperin M.Y."/>
            <person name="Jogler C."/>
        </authorList>
    </citation>
    <scope>NUCLEOTIDE SEQUENCE [LARGE SCALE GENOMIC DNA]</scope>
    <source>
        <strain evidence="1 2">Poly41</strain>
    </source>
</reference>